<name>A0A448XE32_9PLAT</name>
<keyword evidence="1" id="KW-0812">Transmembrane</keyword>
<keyword evidence="1" id="KW-1133">Transmembrane helix</keyword>
<keyword evidence="1" id="KW-0472">Membrane</keyword>
<organism evidence="2 3">
    <name type="scientific">Protopolystoma xenopodis</name>
    <dbReference type="NCBI Taxonomy" id="117903"/>
    <lineage>
        <taxon>Eukaryota</taxon>
        <taxon>Metazoa</taxon>
        <taxon>Spiralia</taxon>
        <taxon>Lophotrochozoa</taxon>
        <taxon>Platyhelminthes</taxon>
        <taxon>Monogenea</taxon>
        <taxon>Polyopisthocotylea</taxon>
        <taxon>Polystomatidea</taxon>
        <taxon>Polystomatidae</taxon>
        <taxon>Protopolystoma</taxon>
    </lineage>
</organism>
<keyword evidence="3" id="KW-1185">Reference proteome</keyword>
<sequence length="93" mass="10722">MLPLSRLRCALLTTKDRFVDHPGLGESARKAKLVWRQTAVGQFVSRQGDEQTIRRNKHRLELICNSIIISIVIFFLSLMLTPIHLLCLHFLII</sequence>
<accession>A0A448XE32</accession>
<proteinExistence type="predicted"/>
<dbReference type="Proteomes" id="UP000784294">
    <property type="component" value="Unassembled WGS sequence"/>
</dbReference>
<dbReference type="AlphaFoldDB" id="A0A448XE32"/>
<reference evidence="2" key="1">
    <citation type="submission" date="2018-11" db="EMBL/GenBank/DDBJ databases">
        <authorList>
            <consortium name="Pathogen Informatics"/>
        </authorList>
    </citation>
    <scope>NUCLEOTIDE SEQUENCE</scope>
</reference>
<evidence type="ECO:0000313" key="3">
    <source>
        <dbReference type="Proteomes" id="UP000784294"/>
    </source>
</evidence>
<feature type="transmembrane region" description="Helical" evidence="1">
    <location>
        <begin position="62"/>
        <end position="92"/>
    </location>
</feature>
<protein>
    <submittedName>
        <fullName evidence="2">Uncharacterized protein</fullName>
    </submittedName>
</protein>
<gene>
    <name evidence="2" type="ORF">PXEA_LOCUS27972</name>
</gene>
<comment type="caution">
    <text evidence="2">The sequence shown here is derived from an EMBL/GenBank/DDBJ whole genome shotgun (WGS) entry which is preliminary data.</text>
</comment>
<evidence type="ECO:0000313" key="2">
    <source>
        <dbReference type="EMBL" id="VEL34532.1"/>
    </source>
</evidence>
<dbReference type="EMBL" id="CAAALY010247856">
    <property type="protein sequence ID" value="VEL34532.1"/>
    <property type="molecule type" value="Genomic_DNA"/>
</dbReference>
<evidence type="ECO:0000256" key="1">
    <source>
        <dbReference type="SAM" id="Phobius"/>
    </source>
</evidence>